<dbReference type="PANTHER" id="PTHR38032">
    <property type="entry name" value="POLYMERASE-RELATED"/>
    <property type="match status" value="1"/>
</dbReference>
<keyword evidence="1" id="KW-0175">Coiled coil</keyword>
<proteinExistence type="predicted"/>
<dbReference type="InterPro" id="IPR046865">
    <property type="entry name" value="FapA_b_solenoid"/>
</dbReference>
<dbReference type="Pfam" id="PF03961">
    <property type="entry name" value="FapA"/>
    <property type="match status" value="1"/>
</dbReference>
<sequence>MSEVKKIRVEAKNKEEALEKAYNSFNEEVERDFKLEDISLNLLEEHKKVFGLFGNKLIYEAILELEDEIESKDGDFEVVVCDEGIFVEVYQPEGNGREVRMDMIEEVIEEKKIVEVDYGAISEALTLDGERVKIAERDHDLDLDAEVKVDISDDKMEAYISYTPPLGGKKLDLNQMIKRLNDEGVVFGIKEEEFAANFNPNELIERFLIATGQEPTPGKDGQINLNFDLNREQTKVNLREDGSVDFRNLDRIINVEAGDLLATRELAVEGKSGKNVKGETVPPEPVQDVKISAGENVELSEDGMSAIAEIEGQVVYAKDTINVLDVYTVKGDVDLTTGNIDFNGSVVVNQNVTEGMQIKAQGNVLIKGSVYGGIIEAEGQVVIKKGFVGAIKGEIRAKGDVEIKFVENASIFTEGSLIVEDAIMHSNIDVGEKVIVKKKKGLIVGGKVRAAKEIDAKIIGSNLATPTEIFVGVTPELRDEFTTKDALFKDKQDKLDQIIKNIKLLKKQREENAGKLSPKKQDLLNQLTRARFSIASEIEKIKAERNDLADKLKESKEGKVKASDTLYSGVLLTMGTSMKKIDESKERVQYYIDNGEVKSKPYS</sequence>
<dbReference type="RefSeq" id="WP_134116166.1">
    <property type="nucleotide sequence ID" value="NZ_SOEG01000009.1"/>
</dbReference>
<feature type="domain" description="Flagellar Assembly Protein A N-terminal region" evidence="2">
    <location>
        <begin position="147"/>
        <end position="318"/>
    </location>
</feature>
<dbReference type="PANTHER" id="PTHR38032:SF1">
    <property type="entry name" value="RNA-BINDING PROTEIN KHPB N-TERMINAL DOMAIN-CONTAINING PROTEIN"/>
    <property type="match status" value="1"/>
</dbReference>
<gene>
    <name evidence="3" type="ORF">C7959_10928</name>
</gene>
<feature type="coiled-coil region" evidence="1">
    <location>
        <begin position="1"/>
        <end position="28"/>
    </location>
</feature>
<reference evidence="3 4" key="1">
    <citation type="submission" date="2019-03" db="EMBL/GenBank/DDBJ databases">
        <title>Subsurface microbial communities from deep shales in Ohio and West Virginia, USA.</title>
        <authorList>
            <person name="Wrighton K."/>
        </authorList>
    </citation>
    <scope>NUCLEOTIDE SEQUENCE [LARGE SCALE GENOMIC DNA]</scope>
    <source>
        <strain evidence="3 4">MSL 6dP</strain>
    </source>
</reference>
<dbReference type="GO" id="GO:0000902">
    <property type="term" value="P:cell morphogenesis"/>
    <property type="evidence" value="ECO:0007669"/>
    <property type="project" value="InterPro"/>
</dbReference>
<dbReference type="SUPFAM" id="SSF63848">
    <property type="entry name" value="Cell-division inhibitor MinC, C-terminal domain"/>
    <property type="match status" value="1"/>
</dbReference>
<dbReference type="Proteomes" id="UP000295832">
    <property type="component" value="Unassembled WGS sequence"/>
</dbReference>
<dbReference type="AlphaFoldDB" id="A0A4R8H4Q3"/>
<dbReference type="EMBL" id="SOEG01000009">
    <property type="protein sequence ID" value="TDX51905.1"/>
    <property type="molecule type" value="Genomic_DNA"/>
</dbReference>
<comment type="caution">
    <text evidence="3">The sequence shown here is derived from an EMBL/GenBank/DDBJ whole genome shotgun (WGS) entry which is preliminary data.</text>
</comment>
<keyword evidence="4" id="KW-1185">Reference proteome</keyword>
<protein>
    <recommendedName>
        <fullName evidence="2">Flagellar Assembly Protein A N-terminal region domain-containing protein</fullName>
    </recommendedName>
</protein>
<dbReference type="InterPro" id="IPR046866">
    <property type="entry name" value="FapA_N"/>
</dbReference>
<evidence type="ECO:0000313" key="4">
    <source>
        <dbReference type="Proteomes" id="UP000295832"/>
    </source>
</evidence>
<name>A0A4R8H4Q3_9FIRM</name>
<evidence type="ECO:0000259" key="2">
    <source>
        <dbReference type="Pfam" id="PF20250"/>
    </source>
</evidence>
<evidence type="ECO:0000313" key="3">
    <source>
        <dbReference type="EMBL" id="TDX51905.1"/>
    </source>
</evidence>
<accession>A0A4R8H4Q3</accession>
<dbReference type="STRING" id="926561.GCA_000379025_03002"/>
<dbReference type="Pfam" id="PF20250">
    <property type="entry name" value="FapA_N"/>
    <property type="match status" value="1"/>
</dbReference>
<dbReference type="InterPro" id="IPR005646">
    <property type="entry name" value="FapA"/>
</dbReference>
<organism evidence="3 4">
    <name type="scientific">Orenia marismortui</name>
    <dbReference type="NCBI Taxonomy" id="46469"/>
    <lineage>
        <taxon>Bacteria</taxon>
        <taxon>Bacillati</taxon>
        <taxon>Bacillota</taxon>
        <taxon>Clostridia</taxon>
        <taxon>Halanaerobiales</taxon>
        <taxon>Halobacteroidaceae</taxon>
        <taxon>Orenia</taxon>
    </lineage>
</organism>
<evidence type="ECO:0000256" key="1">
    <source>
        <dbReference type="SAM" id="Coils"/>
    </source>
</evidence>
<dbReference type="InterPro" id="IPR036145">
    <property type="entry name" value="MinC_C_sf"/>
</dbReference>